<evidence type="ECO:0000256" key="1">
    <source>
        <dbReference type="ARBA" id="ARBA00022475"/>
    </source>
</evidence>
<dbReference type="Gene3D" id="3.30.1490.480">
    <property type="entry name" value="Endolytic murein transglycosylase"/>
    <property type="match status" value="1"/>
</dbReference>
<dbReference type="PANTHER" id="PTHR30518:SF2">
    <property type="entry name" value="ENDOLYTIC MUREIN TRANSGLYCOSYLASE"/>
    <property type="match status" value="1"/>
</dbReference>
<keyword evidence="6 7" id="KW-0961">Cell wall biogenesis/degradation</keyword>
<accession>A6WCF5</accession>
<evidence type="ECO:0000256" key="2">
    <source>
        <dbReference type="ARBA" id="ARBA00022692"/>
    </source>
</evidence>
<dbReference type="KEGG" id="kra:Krad_3030"/>
<feature type="site" description="Important for catalytic activity" evidence="7">
    <location>
        <position position="243"/>
    </location>
</feature>
<dbReference type="NCBIfam" id="TIGR00247">
    <property type="entry name" value="endolytic transglycosylase MltG"/>
    <property type="match status" value="1"/>
</dbReference>
<dbReference type="GO" id="GO:0008932">
    <property type="term" value="F:lytic endotransglycosylase activity"/>
    <property type="evidence" value="ECO:0007669"/>
    <property type="project" value="UniProtKB-UniRule"/>
</dbReference>
<dbReference type="HAMAP" id="MF_02065">
    <property type="entry name" value="MltG"/>
    <property type="match status" value="1"/>
</dbReference>
<protein>
    <recommendedName>
        <fullName evidence="7">Endolytic murein transglycosylase</fullName>
        <ecNumber evidence="7">4.2.2.29</ecNumber>
    </recommendedName>
    <alternativeName>
        <fullName evidence="7">Peptidoglycan lytic transglycosylase</fullName>
    </alternativeName>
    <alternativeName>
        <fullName evidence="7">Peptidoglycan polymerization terminase</fullName>
    </alternativeName>
</protein>
<evidence type="ECO:0000313" key="9">
    <source>
        <dbReference type="Proteomes" id="UP000001116"/>
    </source>
</evidence>
<dbReference type="EMBL" id="CP000750">
    <property type="protein sequence ID" value="ABS04494.1"/>
    <property type="molecule type" value="Genomic_DNA"/>
</dbReference>
<reference evidence="9" key="1">
    <citation type="journal article" date="2008" name="PLoS ONE">
        <title>Survival in nuclear waste, extreme resistance, and potential applications gleaned from the genome sequence of Kineococcus radiotolerans SRS30216.</title>
        <authorList>
            <person name="Bagwell C.E."/>
            <person name="Bhat S."/>
            <person name="Hawkins G.M."/>
            <person name="Smith B.W."/>
            <person name="Biswas T."/>
            <person name="Hoover T.R."/>
            <person name="Saunders E."/>
            <person name="Han C.S."/>
            <person name="Tsodikov O.V."/>
            <person name="Shimkets L.J."/>
        </authorList>
    </citation>
    <scope>NUCLEOTIDE SEQUENCE [LARGE SCALE GENOMIC DNA]</scope>
    <source>
        <strain evidence="9">ATCC BAA-149 / DSM 14245 / SRS30216</strain>
    </source>
</reference>
<evidence type="ECO:0000256" key="7">
    <source>
        <dbReference type="HAMAP-Rule" id="MF_02065"/>
    </source>
</evidence>
<keyword evidence="2 7" id="KW-0812">Transmembrane</keyword>
<keyword evidence="4 7" id="KW-0472">Membrane</keyword>
<dbReference type="Pfam" id="PF02618">
    <property type="entry name" value="YceG"/>
    <property type="match status" value="1"/>
</dbReference>
<comment type="similarity">
    <text evidence="7">Belongs to the transglycosylase MltG family.</text>
</comment>
<keyword evidence="5 7" id="KW-0456">Lyase</keyword>
<dbReference type="GO" id="GO:0005886">
    <property type="term" value="C:plasma membrane"/>
    <property type="evidence" value="ECO:0007669"/>
    <property type="project" value="UniProtKB-UniRule"/>
</dbReference>
<dbReference type="Gene3D" id="3.30.160.60">
    <property type="entry name" value="Classic Zinc Finger"/>
    <property type="match status" value="1"/>
</dbReference>
<evidence type="ECO:0000256" key="4">
    <source>
        <dbReference type="ARBA" id="ARBA00023136"/>
    </source>
</evidence>
<comment type="function">
    <text evidence="7">Functions as a peptidoglycan terminase that cleaves nascent peptidoglycan strands endolytically to terminate their elongation.</text>
</comment>
<dbReference type="CDD" id="cd08010">
    <property type="entry name" value="MltG_like"/>
    <property type="match status" value="1"/>
</dbReference>
<gene>
    <name evidence="7" type="primary">mltG</name>
    <name evidence="8" type="ordered locus">Krad_3030</name>
</gene>
<dbReference type="PANTHER" id="PTHR30518">
    <property type="entry name" value="ENDOLYTIC MUREIN TRANSGLYCOSYLASE"/>
    <property type="match status" value="1"/>
</dbReference>
<proteinExistence type="inferred from homology"/>
<keyword evidence="1 7" id="KW-1003">Cell membrane</keyword>
<dbReference type="EC" id="4.2.2.29" evidence="7"/>
<dbReference type="GO" id="GO:0071555">
    <property type="term" value="P:cell wall organization"/>
    <property type="evidence" value="ECO:0007669"/>
    <property type="project" value="UniProtKB-KW"/>
</dbReference>
<dbReference type="eggNOG" id="COG1559">
    <property type="taxonomic scope" value="Bacteria"/>
</dbReference>
<evidence type="ECO:0000313" key="8">
    <source>
        <dbReference type="EMBL" id="ABS04494.1"/>
    </source>
</evidence>
<evidence type="ECO:0000256" key="6">
    <source>
        <dbReference type="ARBA" id="ARBA00023316"/>
    </source>
</evidence>
<evidence type="ECO:0000256" key="5">
    <source>
        <dbReference type="ARBA" id="ARBA00023239"/>
    </source>
</evidence>
<name>A6WCF5_KINRD</name>
<dbReference type="InterPro" id="IPR003770">
    <property type="entry name" value="MLTG-like"/>
</dbReference>
<keyword evidence="3 7" id="KW-1133">Transmembrane helix</keyword>
<dbReference type="HOGENOM" id="CLU_025574_4_0_11"/>
<organism evidence="8 9">
    <name type="scientific">Kineococcus radiotolerans (strain ATCC BAA-149 / DSM 14245 / SRS30216)</name>
    <dbReference type="NCBI Taxonomy" id="266940"/>
    <lineage>
        <taxon>Bacteria</taxon>
        <taxon>Bacillati</taxon>
        <taxon>Actinomycetota</taxon>
        <taxon>Actinomycetes</taxon>
        <taxon>Kineosporiales</taxon>
        <taxon>Kineosporiaceae</taxon>
        <taxon>Kineococcus</taxon>
    </lineage>
</organism>
<dbReference type="GO" id="GO:0009252">
    <property type="term" value="P:peptidoglycan biosynthetic process"/>
    <property type="evidence" value="ECO:0007669"/>
    <property type="project" value="UniProtKB-UniRule"/>
</dbReference>
<keyword evidence="9" id="KW-1185">Reference proteome</keyword>
<sequence length="368" mass="38493">MMDLMDLPDTRSAGARQRRRVRRRRALVALVAALAVVGGGTWAAWGTLGPVVARVTESDDWDGAGTGSVDVKVSAGDTGRAIARTLVEAGVVKTQSAFVSAAAAQPGAAGIQPGTYRLKERMSAAAAVALLLDPAAKVTSRLTVPEGLRAEQVFALIEQNTPITGEQVRAALADPAALGLPAAAGGNVEGYLFPATYDVDPDETAVELLGAMVAQTGKVLDSLGVAPEQVRDVVVKASIAQKEARSAEDMAKVTRVLENRLADGMNLQLDSTVSYAVGSSNVVTTTAEQRATDSPWNTYRNPGLPAGPISNPGEDALRAAVSPAEGPWLFFVTVDLATGETRFATTAAEHQANVLLFQRYLREHPEGQ</sequence>
<comment type="catalytic activity">
    <reaction evidence="7">
        <text>a peptidoglycan chain = a peptidoglycan chain with N-acetyl-1,6-anhydromuramyl-[peptide] at the reducing end + a peptidoglycan chain with N-acetylglucosamine at the non-reducing end.</text>
        <dbReference type="EC" id="4.2.2.29"/>
    </reaction>
</comment>
<dbReference type="AlphaFoldDB" id="A6WCF5"/>
<dbReference type="Proteomes" id="UP000001116">
    <property type="component" value="Chromosome"/>
</dbReference>
<dbReference type="STRING" id="266940.Krad_3030"/>
<evidence type="ECO:0000256" key="3">
    <source>
        <dbReference type="ARBA" id="ARBA00022989"/>
    </source>
</evidence>